<organism evidence="1 2">
    <name type="scientific">Candidatus Abzuiibacterium crystallinum</name>
    <dbReference type="NCBI Taxonomy" id="1974748"/>
    <lineage>
        <taxon>Bacteria</taxon>
        <taxon>Pseudomonadati</taxon>
        <taxon>Candidatus Omnitrophota</taxon>
        <taxon>Candidatus Abzuiibacterium</taxon>
    </lineage>
</organism>
<sequence length="105" mass="11992">MTAAYLPVPPAGKLLRVLLGYEPHSVCGWVCLMIEVAERMMMTKKYKRKHDRSEVRLKDMRELACQLDSNIKGAVSLHQQSDEALKCNQVARLSSQAFLEKWLTT</sequence>
<dbReference type="Proteomes" id="UP000230859">
    <property type="component" value="Unassembled WGS sequence"/>
</dbReference>
<accession>A0A2H0LRW9</accession>
<gene>
    <name evidence="1" type="ORF">COV74_02170</name>
</gene>
<dbReference type="AlphaFoldDB" id="A0A2H0LRW9"/>
<evidence type="ECO:0000313" key="1">
    <source>
        <dbReference type="EMBL" id="PIQ87111.1"/>
    </source>
</evidence>
<comment type="caution">
    <text evidence="1">The sequence shown here is derived from an EMBL/GenBank/DDBJ whole genome shotgun (WGS) entry which is preliminary data.</text>
</comment>
<protein>
    <submittedName>
        <fullName evidence="1">Uncharacterized protein</fullName>
    </submittedName>
</protein>
<proteinExistence type="predicted"/>
<name>A0A2H0LRW9_9BACT</name>
<evidence type="ECO:0000313" key="2">
    <source>
        <dbReference type="Proteomes" id="UP000230859"/>
    </source>
</evidence>
<dbReference type="EMBL" id="PCVY01000020">
    <property type="protein sequence ID" value="PIQ87111.1"/>
    <property type="molecule type" value="Genomic_DNA"/>
</dbReference>
<reference evidence="1 2" key="1">
    <citation type="submission" date="2017-09" db="EMBL/GenBank/DDBJ databases">
        <title>Depth-based differentiation of microbial function through sediment-hosted aquifers and enrichment of novel symbionts in the deep terrestrial subsurface.</title>
        <authorList>
            <person name="Probst A.J."/>
            <person name="Ladd B."/>
            <person name="Jarett J.K."/>
            <person name="Geller-Mcgrath D.E."/>
            <person name="Sieber C.M."/>
            <person name="Emerson J.B."/>
            <person name="Anantharaman K."/>
            <person name="Thomas B.C."/>
            <person name="Malmstrom R."/>
            <person name="Stieglmeier M."/>
            <person name="Klingl A."/>
            <person name="Woyke T."/>
            <person name="Ryan C.M."/>
            <person name="Banfield J.F."/>
        </authorList>
    </citation>
    <scope>NUCLEOTIDE SEQUENCE [LARGE SCALE GENOMIC DNA]</scope>
    <source>
        <strain evidence="1">CG11_big_fil_rev_8_21_14_0_20_45_26</strain>
    </source>
</reference>